<evidence type="ECO:0000256" key="1">
    <source>
        <dbReference type="ARBA" id="ARBA00004448"/>
    </source>
</evidence>
<comment type="caution">
    <text evidence="14">The sequence shown here is derived from an EMBL/GenBank/DDBJ whole genome shotgun (WGS) entry which is preliminary data.</text>
</comment>
<evidence type="ECO:0000256" key="2">
    <source>
        <dbReference type="ARBA" id="ARBA00006375"/>
    </source>
</evidence>
<evidence type="ECO:0000256" key="5">
    <source>
        <dbReference type="ARBA" id="ARBA00022737"/>
    </source>
</evidence>
<feature type="transmembrane region" description="Helical" evidence="13">
    <location>
        <begin position="185"/>
        <end position="203"/>
    </location>
</feature>
<dbReference type="PROSITE" id="PS50920">
    <property type="entry name" value="SOLCAR"/>
    <property type="match status" value="3"/>
</dbReference>
<dbReference type="Pfam" id="PF00153">
    <property type="entry name" value="Mito_carr"/>
    <property type="match status" value="3"/>
</dbReference>
<evidence type="ECO:0000256" key="4">
    <source>
        <dbReference type="ARBA" id="ARBA00022692"/>
    </source>
</evidence>
<dbReference type="Gene3D" id="1.50.40.10">
    <property type="entry name" value="Mitochondrial carrier domain"/>
    <property type="match status" value="1"/>
</dbReference>
<evidence type="ECO:0000256" key="13">
    <source>
        <dbReference type="SAM" id="Phobius"/>
    </source>
</evidence>
<proteinExistence type="inferred from homology"/>
<keyword evidence="5" id="KW-0677">Repeat</keyword>
<dbReference type="PANTHER" id="PTHR46131:SF5">
    <property type="entry name" value="SOLUTE CARRIER FAMILY 25 MEMBER 53"/>
    <property type="match status" value="1"/>
</dbReference>
<feature type="transmembrane region" description="Helical" evidence="13">
    <location>
        <begin position="215"/>
        <end position="238"/>
    </location>
</feature>
<evidence type="ECO:0000256" key="8">
    <source>
        <dbReference type="ARBA" id="ARBA00023128"/>
    </source>
</evidence>
<comment type="similarity">
    <text evidence="2 11">Belongs to the mitochondrial carrier (TC 2.A.29) family.</text>
</comment>
<evidence type="ECO:0000256" key="10">
    <source>
        <dbReference type="PROSITE-ProRule" id="PRU00282"/>
    </source>
</evidence>
<feature type="repeat" description="Solcar" evidence="10">
    <location>
        <begin position="120"/>
        <end position="210"/>
    </location>
</feature>
<keyword evidence="8" id="KW-0496">Mitochondrion</keyword>
<dbReference type="EMBL" id="JAHFZB010000016">
    <property type="protein sequence ID" value="KAK6480402.1"/>
    <property type="molecule type" value="Genomic_DNA"/>
</dbReference>
<keyword evidence="3 11" id="KW-0813">Transport</keyword>
<evidence type="ECO:0000256" key="3">
    <source>
        <dbReference type="ARBA" id="ARBA00022448"/>
    </source>
</evidence>
<keyword evidence="9 10" id="KW-0472">Membrane</keyword>
<evidence type="ECO:0000256" key="6">
    <source>
        <dbReference type="ARBA" id="ARBA00022792"/>
    </source>
</evidence>
<reference evidence="14 15" key="1">
    <citation type="submission" date="2021-05" db="EMBL/GenBank/DDBJ databases">
        <authorList>
            <person name="Zahm M."/>
            <person name="Klopp C."/>
            <person name="Cabau C."/>
            <person name="Kuhl H."/>
            <person name="Suciu R."/>
            <person name="Ciorpac M."/>
            <person name="Holostenco D."/>
            <person name="Gessner J."/>
            <person name="Wuertz S."/>
            <person name="Hohne C."/>
            <person name="Stock M."/>
            <person name="Gislard M."/>
            <person name="Lluch J."/>
            <person name="Milhes M."/>
            <person name="Lampietro C."/>
            <person name="Lopez Roques C."/>
            <person name="Donnadieu C."/>
            <person name="Du K."/>
            <person name="Schartl M."/>
            <person name="Guiguen Y."/>
        </authorList>
    </citation>
    <scope>NUCLEOTIDE SEQUENCE [LARGE SCALE GENOMIC DNA]</scope>
    <source>
        <strain evidence="14">Hh-F2</strain>
        <tissue evidence="14">Blood</tissue>
    </source>
</reference>
<keyword evidence="6" id="KW-0999">Mitochondrion inner membrane</keyword>
<feature type="region of interest" description="Disordered" evidence="12">
    <location>
        <begin position="1"/>
        <end position="25"/>
    </location>
</feature>
<gene>
    <name evidence="14" type="ORF">HHUSO_G18106</name>
</gene>
<evidence type="ECO:0000256" key="11">
    <source>
        <dbReference type="RuleBase" id="RU000488"/>
    </source>
</evidence>
<dbReference type="SUPFAM" id="SSF103506">
    <property type="entry name" value="Mitochondrial carrier"/>
    <property type="match status" value="1"/>
</dbReference>
<evidence type="ECO:0000313" key="14">
    <source>
        <dbReference type="EMBL" id="KAK6480402.1"/>
    </source>
</evidence>
<name>A0ABR0Z6F6_HUSHU</name>
<dbReference type="InterPro" id="IPR018108">
    <property type="entry name" value="MCP_transmembrane"/>
</dbReference>
<dbReference type="PANTHER" id="PTHR46131">
    <property type="entry name" value="SD08549P"/>
    <property type="match status" value="1"/>
</dbReference>
<keyword evidence="4 10" id="KW-0812">Transmembrane</keyword>
<sequence length="312" mass="34334">MLGVPSRSRRMQAGKPDSQEAGTLPGGLRLWTKSYVNGAASTLLTTLVTFPIYKTIFRQQLHAVMVREALRQLHKEGLSKFYRGVLPPLLAKTVQGTVLFGTYDTVLHWMSPRATLNGPQSLYHCSLAGMLSGFIEALVLTPCERVQNVLQDSRKDARLPTIRSILQEFNSYGVGKRLKLGYYRGLVPIIFRNGLGSALYFGFKDPICDALSEKGLPSGLSFFVSGSVNGMGVSLLLYPLSVLITNMQVQVGGEVRSTGHSFRALWESRQGRVSLLYRGGSLVIFRSCITWGLTTAIYESLKGKYGETERGG</sequence>
<feature type="repeat" description="Solcar" evidence="10">
    <location>
        <begin position="217"/>
        <end position="304"/>
    </location>
</feature>
<protein>
    <submittedName>
        <fullName evidence="14">Solute carrier family 25 member 53-like</fullName>
    </submittedName>
</protein>
<accession>A0ABR0Z6F6</accession>
<keyword evidence="15" id="KW-1185">Reference proteome</keyword>
<feature type="repeat" description="Solcar" evidence="10">
    <location>
        <begin position="29"/>
        <end position="109"/>
    </location>
</feature>
<dbReference type="InterPro" id="IPR052465">
    <property type="entry name" value="Mito_NAD+_Carrier"/>
</dbReference>
<evidence type="ECO:0000256" key="7">
    <source>
        <dbReference type="ARBA" id="ARBA00022989"/>
    </source>
</evidence>
<organism evidence="14 15">
    <name type="scientific">Huso huso</name>
    <name type="common">Beluga</name>
    <name type="synonym">Acipenser huso</name>
    <dbReference type="NCBI Taxonomy" id="61971"/>
    <lineage>
        <taxon>Eukaryota</taxon>
        <taxon>Metazoa</taxon>
        <taxon>Chordata</taxon>
        <taxon>Craniata</taxon>
        <taxon>Vertebrata</taxon>
        <taxon>Euteleostomi</taxon>
        <taxon>Actinopterygii</taxon>
        <taxon>Chondrostei</taxon>
        <taxon>Acipenseriformes</taxon>
        <taxon>Acipenseridae</taxon>
        <taxon>Huso</taxon>
    </lineage>
</organism>
<comment type="subcellular location">
    <subcellularLocation>
        <location evidence="1">Mitochondrion inner membrane</location>
        <topology evidence="1">Multi-pass membrane protein</topology>
    </subcellularLocation>
</comment>
<evidence type="ECO:0000256" key="12">
    <source>
        <dbReference type="SAM" id="MobiDB-lite"/>
    </source>
</evidence>
<evidence type="ECO:0000256" key="9">
    <source>
        <dbReference type="ARBA" id="ARBA00023136"/>
    </source>
</evidence>
<dbReference type="InterPro" id="IPR023395">
    <property type="entry name" value="MCP_dom_sf"/>
</dbReference>
<keyword evidence="7 13" id="KW-1133">Transmembrane helix</keyword>
<evidence type="ECO:0000313" key="15">
    <source>
        <dbReference type="Proteomes" id="UP001369086"/>
    </source>
</evidence>
<dbReference type="Proteomes" id="UP001369086">
    <property type="component" value="Unassembled WGS sequence"/>
</dbReference>